<evidence type="ECO:0000256" key="4">
    <source>
        <dbReference type="ARBA" id="ARBA00022807"/>
    </source>
</evidence>
<evidence type="ECO:0000256" key="1">
    <source>
        <dbReference type="ARBA" id="ARBA00005234"/>
    </source>
</evidence>
<keyword evidence="2" id="KW-0645">Protease</keyword>
<dbReference type="Proteomes" id="UP000054279">
    <property type="component" value="Unassembled WGS sequence"/>
</dbReference>
<evidence type="ECO:0000256" key="3">
    <source>
        <dbReference type="ARBA" id="ARBA00022801"/>
    </source>
</evidence>
<evidence type="ECO:0000259" key="5">
    <source>
        <dbReference type="PROSITE" id="PS50600"/>
    </source>
</evidence>
<reference evidence="6 7" key="1">
    <citation type="submission" date="2014-06" db="EMBL/GenBank/DDBJ databases">
        <title>Evolutionary Origins and Diversification of the Mycorrhizal Mutualists.</title>
        <authorList>
            <consortium name="DOE Joint Genome Institute"/>
            <consortium name="Mycorrhizal Genomics Consortium"/>
            <person name="Kohler A."/>
            <person name="Kuo A."/>
            <person name="Nagy L.G."/>
            <person name="Floudas D."/>
            <person name="Copeland A."/>
            <person name="Barry K.W."/>
            <person name="Cichocki N."/>
            <person name="Veneault-Fourrey C."/>
            <person name="LaButti K."/>
            <person name="Lindquist E.A."/>
            <person name="Lipzen A."/>
            <person name="Lundell T."/>
            <person name="Morin E."/>
            <person name="Murat C."/>
            <person name="Riley R."/>
            <person name="Ohm R."/>
            <person name="Sun H."/>
            <person name="Tunlid A."/>
            <person name="Henrissat B."/>
            <person name="Grigoriev I.V."/>
            <person name="Hibbett D.S."/>
            <person name="Martin F."/>
        </authorList>
    </citation>
    <scope>NUCLEOTIDE SEQUENCE [LARGE SCALE GENOMIC DNA]</scope>
    <source>
        <strain evidence="6 7">SS14</strain>
    </source>
</reference>
<name>A0A0C9UCD6_SPHS4</name>
<dbReference type="OrthoDB" id="442460at2759"/>
<dbReference type="InterPro" id="IPR038765">
    <property type="entry name" value="Papain-like_cys_pep_sf"/>
</dbReference>
<evidence type="ECO:0000313" key="7">
    <source>
        <dbReference type="Proteomes" id="UP000054279"/>
    </source>
</evidence>
<dbReference type="GO" id="GO:0008234">
    <property type="term" value="F:cysteine-type peptidase activity"/>
    <property type="evidence" value="ECO:0007669"/>
    <property type="project" value="UniProtKB-KW"/>
</dbReference>
<dbReference type="GO" id="GO:0019783">
    <property type="term" value="F:ubiquitin-like protein peptidase activity"/>
    <property type="evidence" value="ECO:0007669"/>
    <property type="project" value="UniProtKB-ARBA"/>
</dbReference>
<comment type="similarity">
    <text evidence="1">Belongs to the peptidase C48 family.</text>
</comment>
<dbReference type="PROSITE" id="PS50600">
    <property type="entry name" value="ULP_PROTEASE"/>
    <property type="match status" value="1"/>
</dbReference>
<dbReference type="InterPro" id="IPR003653">
    <property type="entry name" value="Peptidase_C48_C"/>
</dbReference>
<dbReference type="GO" id="GO:0016926">
    <property type="term" value="P:protein desumoylation"/>
    <property type="evidence" value="ECO:0007669"/>
    <property type="project" value="UniProtKB-ARBA"/>
</dbReference>
<feature type="domain" description="Ubiquitin-like protease family profile" evidence="5">
    <location>
        <begin position="11"/>
        <end position="203"/>
    </location>
</feature>
<gene>
    <name evidence="6" type="ORF">M422DRAFT_48994</name>
</gene>
<keyword evidence="7" id="KW-1185">Reference proteome</keyword>
<evidence type="ECO:0000313" key="6">
    <source>
        <dbReference type="EMBL" id="KIJ40763.1"/>
    </source>
</evidence>
<organism evidence="6 7">
    <name type="scientific">Sphaerobolus stellatus (strain SS14)</name>
    <dbReference type="NCBI Taxonomy" id="990650"/>
    <lineage>
        <taxon>Eukaryota</taxon>
        <taxon>Fungi</taxon>
        <taxon>Dikarya</taxon>
        <taxon>Basidiomycota</taxon>
        <taxon>Agaricomycotina</taxon>
        <taxon>Agaricomycetes</taxon>
        <taxon>Phallomycetidae</taxon>
        <taxon>Geastrales</taxon>
        <taxon>Sphaerobolaceae</taxon>
        <taxon>Sphaerobolus</taxon>
    </lineage>
</organism>
<protein>
    <recommendedName>
        <fullName evidence="5">Ubiquitin-like protease family profile domain-containing protein</fullName>
    </recommendedName>
</protein>
<dbReference type="EMBL" id="KN837141">
    <property type="protein sequence ID" value="KIJ40763.1"/>
    <property type="molecule type" value="Genomic_DNA"/>
</dbReference>
<dbReference type="Gene3D" id="3.40.395.10">
    <property type="entry name" value="Adenoviral Proteinase, Chain A"/>
    <property type="match status" value="1"/>
</dbReference>
<dbReference type="PANTHER" id="PTHR46915:SF2">
    <property type="entry name" value="UBIQUITIN-LIKE PROTEASE 4"/>
    <property type="match status" value="1"/>
</dbReference>
<proteinExistence type="inferred from homology"/>
<dbReference type="Pfam" id="PF02902">
    <property type="entry name" value="Peptidase_C48"/>
    <property type="match status" value="1"/>
</dbReference>
<sequence>MKTLLGTQPALRLRQQDLARLEPRIWFNDIVMDYGLRFQHAAHVSYSYFSQALRRHQLSEAPLHKIWVFSTFFYAKLTAKGYTAVASWSKRWDVFAQDIIVIPVHKSYHWSMIIVSKPWASIVPIRSSVEDDSSSRTQILSMDSLGGQQKVACMTVADWLHNVAIPLLGNKQWKNPVSRHIQVPEQPNIYDCGPYSIHILSRFLMHSERICGMDIQLGSMEWDRIWQPNLAQHMRTSLRQQIRLRSRVPDTPLLIA</sequence>
<evidence type="ECO:0000256" key="2">
    <source>
        <dbReference type="ARBA" id="ARBA00022670"/>
    </source>
</evidence>
<keyword evidence="3" id="KW-0378">Hydrolase</keyword>
<keyword evidence="4" id="KW-0788">Thiol protease</keyword>
<dbReference type="AlphaFoldDB" id="A0A0C9UCD6"/>
<dbReference type="SUPFAM" id="SSF54001">
    <property type="entry name" value="Cysteine proteinases"/>
    <property type="match status" value="1"/>
</dbReference>
<dbReference type="PANTHER" id="PTHR46915">
    <property type="entry name" value="UBIQUITIN-LIKE PROTEASE 4-RELATED"/>
    <property type="match status" value="1"/>
</dbReference>
<accession>A0A0C9UCD6</accession>
<dbReference type="HOGENOM" id="CLU_070654_1_0_1"/>
<dbReference type="GO" id="GO:0006508">
    <property type="term" value="P:proteolysis"/>
    <property type="evidence" value="ECO:0007669"/>
    <property type="project" value="UniProtKB-KW"/>
</dbReference>